<organism evidence="1 2">
    <name type="scientific">Paenibacillus radicis</name>
    <name type="common">ex Gao et al. 2016</name>
    <dbReference type="NCBI Taxonomy" id="1737354"/>
    <lineage>
        <taxon>Bacteria</taxon>
        <taxon>Bacillati</taxon>
        <taxon>Bacillota</taxon>
        <taxon>Bacilli</taxon>
        <taxon>Bacillales</taxon>
        <taxon>Paenibacillaceae</taxon>
        <taxon>Paenibacillus</taxon>
    </lineage>
</organism>
<dbReference type="EMBL" id="BMHY01000010">
    <property type="protein sequence ID" value="GGG81373.1"/>
    <property type="molecule type" value="Genomic_DNA"/>
</dbReference>
<dbReference type="InterPro" id="IPR027417">
    <property type="entry name" value="P-loop_NTPase"/>
</dbReference>
<evidence type="ECO:0000313" key="2">
    <source>
        <dbReference type="Proteomes" id="UP000600247"/>
    </source>
</evidence>
<dbReference type="AlphaFoldDB" id="A0A917HJA0"/>
<proteinExistence type="predicted"/>
<dbReference type="RefSeq" id="WP_188891290.1">
    <property type="nucleotide sequence ID" value="NZ_BMHY01000010.1"/>
</dbReference>
<comment type="caution">
    <text evidence="1">The sequence shown here is derived from an EMBL/GenBank/DDBJ whole genome shotgun (WGS) entry which is preliminary data.</text>
</comment>
<accession>A0A917HJA0</accession>
<name>A0A917HJA0_9BACL</name>
<keyword evidence="2" id="KW-1185">Reference proteome</keyword>
<dbReference type="SUPFAM" id="SSF52540">
    <property type="entry name" value="P-loop containing nucleoside triphosphate hydrolases"/>
    <property type="match status" value="1"/>
</dbReference>
<reference evidence="1 2" key="1">
    <citation type="journal article" date="2014" name="Int. J. Syst. Evol. Microbiol.">
        <title>Complete genome sequence of Corynebacterium casei LMG S-19264T (=DSM 44701T), isolated from a smear-ripened cheese.</title>
        <authorList>
            <consortium name="US DOE Joint Genome Institute (JGI-PGF)"/>
            <person name="Walter F."/>
            <person name="Albersmeier A."/>
            <person name="Kalinowski J."/>
            <person name="Ruckert C."/>
        </authorList>
    </citation>
    <scope>NUCLEOTIDE SEQUENCE [LARGE SCALE GENOMIC DNA]</scope>
    <source>
        <strain evidence="1 2">CGMCC 1.15286</strain>
    </source>
</reference>
<dbReference type="Proteomes" id="UP000600247">
    <property type="component" value="Unassembled WGS sequence"/>
</dbReference>
<gene>
    <name evidence="1" type="ORF">GCM10010918_43260</name>
</gene>
<sequence>MNDAGAASPVIAFVGTTPNIGTTTAAFALAYRIAEASDKQVVYLCLHLKSAKIHRYIGVDSPPVTLDKLRPELKSGFLTVEKLQRAVHRVQERPCLHVLFGNLHRDQAEYFTPEEVEHLIDIATRAFSLVIVDVGAYWDNAATICALRRADSRIVVTTSALSHFQEDGKRWLHQLSPLFGIQSEQFATIVIQSPWSTGGYRMKEICKEMGTAKLGKLQLSSNLFTQLDNGTYGQWLKEDPEGKAAMKRSAQSIMLKHGVRRDFPAVHTQPWYRKLLSHRNGVGS</sequence>
<evidence type="ECO:0000313" key="1">
    <source>
        <dbReference type="EMBL" id="GGG81373.1"/>
    </source>
</evidence>
<protein>
    <submittedName>
        <fullName evidence="1">Uncharacterized protein</fullName>
    </submittedName>
</protein>
<dbReference type="Gene3D" id="3.40.50.300">
    <property type="entry name" value="P-loop containing nucleotide triphosphate hydrolases"/>
    <property type="match status" value="1"/>
</dbReference>